<feature type="domain" description="Ig-like" evidence="5">
    <location>
        <begin position="194"/>
        <end position="288"/>
    </location>
</feature>
<dbReference type="Pfam" id="PF13895">
    <property type="entry name" value="Ig_2"/>
    <property type="match status" value="1"/>
</dbReference>
<dbReference type="PANTHER" id="PTHR23278:SF28">
    <property type="entry name" value="SIDESTEP IV, ISOFORM C"/>
    <property type="match status" value="1"/>
</dbReference>
<evidence type="ECO:0000256" key="2">
    <source>
        <dbReference type="ARBA" id="ARBA00023136"/>
    </source>
</evidence>
<dbReference type="InterPro" id="IPR036179">
    <property type="entry name" value="Ig-like_dom_sf"/>
</dbReference>
<gene>
    <name evidence="7" type="ORF">CLODIP_2_CD13496</name>
</gene>
<evidence type="ECO:0000256" key="4">
    <source>
        <dbReference type="SAM" id="Phobius"/>
    </source>
</evidence>
<dbReference type="SUPFAM" id="SSF48726">
    <property type="entry name" value="Immunoglobulin"/>
    <property type="match status" value="5"/>
</dbReference>
<dbReference type="AlphaFoldDB" id="A0A8S1CXK1"/>
<feature type="domain" description="Ig-like" evidence="5">
    <location>
        <begin position="293"/>
        <end position="385"/>
    </location>
</feature>
<dbReference type="SUPFAM" id="SSF49265">
    <property type="entry name" value="Fibronectin type III"/>
    <property type="match status" value="1"/>
</dbReference>
<dbReference type="InterPro" id="IPR003598">
    <property type="entry name" value="Ig_sub2"/>
</dbReference>
<feature type="transmembrane region" description="Helical" evidence="4">
    <location>
        <begin position="595"/>
        <end position="618"/>
    </location>
</feature>
<evidence type="ECO:0000313" key="8">
    <source>
        <dbReference type="Proteomes" id="UP000494165"/>
    </source>
</evidence>
<keyword evidence="3" id="KW-1015">Disulfide bond</keyword>
<organism evidence="7 8">
    <name type="scientific">Cloeon dipterum</name>
    <dbReference type="NCBI Taxonomy" id="197152"/>
    <lineage>
        <taxon>Eukaryota</taxon>
        <taxon>Metazoa</taxon>
        <taxon>Ecdysozoa</taxon>
        <taxon>Arthropoda</taxon>
        <taxon>Hexapoda</taxon>
        <taxon>Insecta</taxon>
        <taxon>Pterygota</taxon>
        <taxon>Palaeoptera</taxon>
        <taxon>Ephemeroptera</taxon>
        <taxon>Pisciforma</taxon>
        <taxon>Baetidae</taxon>
        <taxon>Cloeon</taxon>
    </lineage>
</organism>
<dbReference type="PROSITE" id="PS50853">
    <property type="entry name" value="FN3"/>
    <property type="match status" value="1"/>
</dbReference>
<accession>A0A8S1CXK1</accession>
<dbReference type="InterPro" id="IPR013162">
    <property type="entry name" value="CD80_C2-set"/>
</dbReference>
<evidence type="ECO:0000259" key="5">
    <source>
        <dbReference type="PROSITE" id="PS50835"/>
    </source>
</evidence>
<dbReference type="Pfam" id="PF08205">
    <property type="entry name" value="C2-set_2"/>
    <property type="match status" value="1"/>
</dbReference>
<feature type="domain" description="Fibronectin type-III" evidence="6">
    <location>
        <begin position="487"/>
        <end position="580"/>
    </location>
</feature>
<evidence type="ECO:0000259" key="6">
    <source>
        <dbReference type="PROSITE" id="PS50853"/>
    </source>
</evidence>
<feature type="domain" description="Ig-like" evidence="5">
    <location>
        <begin position="1"/>
        <end position="84"/>
    </location>
</feature>
<dbReference type="EMBL" id="CADEPI010000101">
    <property type="protein sequence ID" value="CAB3374612.1"/>
    <property type="molecule type" value="Genomic_DNA"/>
</dbReference>
<comment type="caution">
    <text evidence="7">The sequence shown here is derived from an EMBL/GenBank/DDBJ whole genome shotgun (WGS) entry which is preliminary data.</text>
</comment>
<evidence type="ECO:0008006" key="9">
    <source>
        <dbReference type="Google" id="ProtNLM"/>
    </source>
</evidence>
<dbReference type="GO" id="GO:0016020">
    <property type="term" value="C:membrane"/>
    <property type="evidence" value="ECO:0007669"/>
    <property type="project" value="UniProtKB-SubCell"/>
</dbReference>
<dbReference type="InterPro" id="IPR003599">
    <property type="entry name" value="Ig_sub"/>
</dbReference>
<dbReference type="Gene3D" id="2.60.40.10">
    <property type="entry name" value="Immunoglobulins"/>
    <property type="match status" value="6"/>
</dbReference>
<keyword evidence="4" id="KW-1133">Transmembrane helix</keyword>
<dbReference type="PANTHER" id="PTHR23278">
    <property type="entry name" value="SIDESTEP PROTEIN"/>
    <property type="match status" value="1"/>
</dbReference>
<dbReference type="Proteomes" id="UP000494165">
    <property type="component" value="Unassembled WGS sequence"/>
</dbReference>
<keyword evidence="4" id="KW-0812">Transmembrane</keyword>
<evidence type="ECO:0000313" key="7">
    <source>
        <dbReference type="EMBL" id="CAB3374612.1"/>
    </source>
</evidence>
<evidence type="ECO:0000256" key="3">
    <source>
        <dbReference type="ARBA" id="ARBA00023157"/>
    </source>
</evidence>
<dbReference type="CDD" id="cd00096">
    <property type="entry name" value="Ig"/>
    <property type="match status" value="1"/>
</dbReference>
<reference evidence="7 8" key="1">
    <citation type="submission" date="2020-04" db="EMBL/GenBank/DDBJ databases">
        <authorList>
            <person name="Alioto T."/>
            <person name="Alioto T."/>
            <person name="Gomez Garrido J."/>
        </authorList>
    </citation>
    <scope>NUCLEOTIDE SEQUENCE [LARGE SCALE GENOMIC DNA]</scope>
</reference>
<feature type="domain" description="Ig-like" evidence="5">
    <location>
        <begin position="390"/>
        <end position="465"/>
    </location>
</feature>
<comment type="subcellular location">
    <subcellularLocation>
        <location evidence="1">Membrane</location>
        <topology evidence="1">Single-pass membrane protein</topology>
    </subcellularLocation>
</comment>
<dbReference type="CDD" id="cd00063">
    <property type="entry name" value="FN3"/>
    <property type="match status" value="1"/>
</dbReference>
<dbReference type="Pfam" id="PF00047">
    <property type="entry name" value="ig"/>
    <property type="match status" value="1"/>
</dbReference>
<dbReference type="InterPro" id="IPR036116">
    <property type="entry name" value="FN3_sf"/>
</dbReference>
<protein>
    <recommendedName>
        <fullName evidence="9">Ig-like domain-containing protein</fullName>
    </recommendedName>
</protein>
<dbReference type="SMART" id="SM00408">
    <property type="entry name" value="IGc2"/>
    <property type="match status" value="4"/>
</dbReference>
<evidence type="ECO:0000256" key="1">
    <source>
        <dbReference type="ARBA" id="ARBA00004167"/>
    </source>
</evidence>
<dbReference type="InterPro" id="IPR003961">
    <property type="entry name" value="FN3_dom"/>
</dbReference>
<dbReference type="InterPro" id="IPR007110">
    <property type="entry name" value="Ig-like_dom"/>
</dbReference>
<dbReference type="InterPro" id="IPR013783">
    <property type="entry name" value="Ig-like_fold"/>
</dbReference>
<sequence length="807" mass="88690">MVLWFKAADGGEPLYSYDLRGRKGSNNPKLWSSPNGFGPRARFQTETTPAVLQVDSLTTDDEGLYRCRVDFKNSPTRNLKINLTVIVPPERPVIFDAIRRDRAKILEPYNEGSDVHLICEVSGGRPRPELKWFLENTLIDDSYEHRPGDLTVNHMVFPNIGRQHLNSRLICVASNTHLNEPAMKAVVLDINLKPIAVNIVTKEKHVSADKRYEVECKASGSRPEAVITWWKGSRQIKRITKNFAEDGNHTISILTFVPGIDDDGKYLTCRAENPSIPESALEDKWRLDVQYAPLLTLQMGSTLNADDIKEGDDVYFECHIKANPKIYKKIWLHNNREIVQNVSAGVIISDNSLVLQGVTRFNAGYYTCIASNSEGKGSSNPVELRVMYVPTCRDEREELLGALKHETVVVRCEVDANPPIVSFSWTFNNSGDVAEVPHSKTTSDATTSRLNYTPVADMDYGTLACWGTNAVGRQRTPCIFQVVAAGRPFPLTNCSISNQTVDTLTVDCVEGFDGGLPQYFHVEVLEMPERRLRHNSTSRNPSFTLHNLEPGLNFMLQMYAANAKGRSEPTTIEGLSIKGVAKFAGSASVWPVNPLLAALVVTAILLLLVVCAVLVALYKRHQKPSRAGSAVVCKAPPPCNNGGGIVMEARRVDNDESAGQLLPTGTAVGAADADTDPDVIPNKHGTTVFAERRPLKGFMKMYKTPPQRRRKKDAAEEMVAAELEAAAEADAEMSMAAAHEQRMLGLACSGASINHLANNMPLTGTLSRVHKGVSASPTSSSNDDRLLIDSLQALELVASSRMQESCI</sequence>
<keyword evidence="2 4" id="KW-0472">Membrane</keyword>
<dbReference type="SMART" id="SM00409">
    <property type="entry name" value="IG"/>
    <property type="match status" value="5"/>
</dbReference>
<dbReference type="InterPro" id="IPR013151">
    <property type="entry name" value="Immunoglobulin_dom"/>
</dbReference>
<feature type="domain" description="Ig-like" evidence="5">
    <location>
        <begin position="92"/>
        <end position="187"/>
    </location>
</feature>
<dbReference type="PROSITE" id="PS50835">
    <property type="entry name" value="IG_LIKE"/>
    <property type="match status" value="5"/>
</dbReference>
<keyword evidence="8" id="KW-1185">Reference proteome</keyword>
<dbReference type="OrthoDB" id="6431884at2759"/>
<name>A0A8S1CXK1_9INSE</name>
<proteinExistence type="predicted"/>